<keyword evidence="15 22" id="KW-0482">Metalloprotease</keyword>
<keyword evidence="6" id="KW-0336">GPI-anchor</keyword>
<evidence type="ECO:0000256" key="22">
    <source>
        <dbReference type="RuleBase" id="RU364040"/>
    </source>
</evidence>
<feature type="binding site" evidence="20">
    <location>
        <position position="378"/>
    </location>
    <ligand>
        <name>Zn(2+)</name>
        <dbReference type="ChEBI" id="CHEBI:29105"/>
        <note>catalytic</note>
    </ligand>
</feature>
<dbReference type="InterPro" id="IPR024571">
    <property type="entry name" value="ERAP1-like_C_dom"/>
</dbReference>
<dbReference type="EC" id="3.4.11.-" evidence="22"/>
<dbReference type="Gene3D" id="2.60.40.1730">
    <property type="entry name" value="tricorn interacting facor f3 domain"/>
    <property type="match status" value="1"/>
</dbReference>
<feature type="domain" description="Aminopeptidase N-like N-terminal" evidence="26">
    <location>
        <begin position="46"/>
        <end position="239"/>
    </location>
</feature>
<evidence type="ECO:0000256" key="3">
    <source>
        <dbReference type="ARBA" id="ARBA00010136"/>
    </source>
</evidence>
<evidence type="ECO:0000256" key="11">
    <source>
        <dbReference type="ARBA" id="ARBA00022801"/>
    </source>
</evidence>
<dbReference type="InterPro" id="IPR042097">
    <property type="entry name" value="Aminopeptidase_N-like_N_sf"/>
</dbReference>
<evidence type="ECO:0000256" key="7">
    <source>
        <dbReference type="ARBA" id="ARBA00022670"/>
    </source>
</evidence>
<evidence type="ECO:0000256" key="20">
    <source>
        <dbReference type="PIRSR" id="PIRSR634016-3"/>
    </source>
</evidence>
<evidence type="ECO:0000256" key="15">
    <source>
        <dbReference type="ARBA" id="ARBA00023049"/>
    </source>
</evidence>
<dbReference type="Pfam" id="PF17900">
    <property type="entry name" value="Peptidase_M1_N"/>
    <property type="match status" value="1"/>
</dbReference>
<dbReference type="GO" id="GO:0043171">
    <property type="term" value="P:peptide catabolic process"/>
    <property type="evidence" value="ECO:0007669"/>
    <property type="project" value="TreeGrafter"/>
</dbReference>
<comment type="similarity">
    <text evidence="3 22">Belongs to the peptidase M1 family.</text>
</comment>
<keyword evidence="8" id="KW-0812">Transmembrane</keyword>
<gene>
    <name evidence="28" type="primary">LOC106743153</name>
</gene>
<evidence type="ECO:0000256" key="6">
    <source>
        <dbReference type="ARBA" id="ARBA00022622"/>
    </source>
</evidence>
<keyword evidence="14" id="KW-1133">Transmembrane helix</keyword>
<evidence type="ECO:0000256" key="8">
    <source>
        <dbReference type="ARBA" id="ARBA00022692"/>
    </source>
</evidence>
<dbReference type="Proteomes" id="UP000515204">
    <property type="component" value="Unplaced"/>
</dbReference>
<proteinExistence type="inferred from homology"/>
<accession>A0A6P3X1J8</accession>
<dbReference type="GO" id="GO:0006508">
    <property type="term" value="P:proteolysis"/>
    <property type="evidence" value="ECO:0007669"/>
    <property type="project" value="UniProtKB-KW"/>
</dbReference>
<keyword evidence="4 22" id="KW-0031">Aminopeptidase</keyword>
<evidence type="ECO:0000313" key="28">
    <source>
        <dbReference type="RefSeq" id="XP_014472210.1"/>
    </source>
</evidence>
<dbReference type="PRINTS" id="PR00756">
    <property type="entry name" value="ALADIPTASE"/>
</dbReference>
<dbReference type="InterPro" id="IPR014782">
    <property type="entry name" value="Peptidase_M1_dom"/>
</dbReference>
<evidence type="ECO:0000256" key="19">
    <source>
        <dbReference type="PIRSR" id="PIRSR634016-1"/>
    </source>
</evidence>
<dbReference type="CDD" id="cd09601">
    <property type="entry name" value="M1_APN-Q_like"/>
    <property type="match status" value="1"/>
</dbReference>
<evidence type="ECO:0000256" key="5">
    <source>
        <dbReference type="ARBA" id="ARBA00022475"/>
    </source>
</evidence>
<organism evidence="27 28">
    <name type="scientific">Dinoponera quadriceps</name>
    <name type="common">South American ant</name>
    <dbReference type="NCBI Taxonomy" id="609295"/>
    <lineage>
        <taxon>Eukaryota</taxon>
        <taxon>Metazoa</taxon>
        <taxon>Ecdysozoa</taxon>
        <taxon>Arthropoda</taxon>
        <taxon>Hexapoda</taxon>
        <taxon>Insecta</taxon>
        <taxon>Pterygota</taxon>
        <taxon>Neoptera</taxon>
        <taxon>Endopterygota</taxon>
        <taxon>Hymenoptera</taxon>
        <taxon>Apocrita</taxon>
        <taxon>Aculeata</taxon>
        <taxon>Formicoidea</taxon>
        <taxon>Formicidae</taxon>
        <taxon>Ponerinae</taxon>
        <taxon>Ponerini</taxon>
        <taxon>Dinoponera</taxon>
    </lineage>
</organism>
<feature type="signal peptide" evidence="23">
    <location>
        <begin position="1"/>
        <end position="19"/>
    </location>
</feature>
<dbReference type="InterPro" id="IPR001930">
    <property type="entry name" value="Peptidase_M1"/>
</dbReference>
<feature type="active site" description="Proton acceptor" evidence="19">
    <location>
        <position position="356"/>
    </location>
</feature>
<name>A0A6P3X1J8_DINQU</name>
<feature type="binding site" evidence="20">
    <location>
        <position position="355"/>
    </location>
    <ligand>
        <name>Zn(2+)</name>
        <dbReference type="ChEBI" id="CHEBI:29105"/>
        <note>catalytic</note>
    </ligand>
</feature>
<keyword evidence="13" id="KW-0735">Signal-anchor</keyword>
<feature type="binding site" evidence="20">
    <location>
        <position position="359"/>
    </location>
    <ligand>
        <name>Zn(2+)</name>
        <dbReference type="ChEBI" id="CHEBI:29105"/>
        <note>catalytic</note>
    </ligand>
</feature>
<protein>
    <recommendedName>
        <fullName evidence="22">Aminopeptidase</fullName>
        <ecNumber evidence="22">3.4.11.-</ecNumber>
    </recommendedName>
</protein>
<dbReference type="GO" id="GO:0008270">
    <property type="term" value="F:zinc ion binding"/>
    <property type="evidence" value="ECO:0007669"/>
    <property type="project" value="UniProtKB-UniRule"/>
</dbReference>
<evidence type="ECO:0000256" key="9">
    <source>
        <dbReference type="ARBA" id="ARBA00022723"/>
    </source>
</evidence>
<evidence type="ECO:0000313" key="27">
    <source>
        <dbReference type="Proteomes" id="UP000515204"/>
    </source>
</evidence>
<evidence type="ECO:0000256" key="17">
    <source>
        <dbReference type="ARBA" id="ARBA00023180"/>
    </source>
</evidence>
<dbReference type="FunFam" id="2.60.40.1730:FF:000012">
    <property type="entry name" value="Aminopeptidase N"/>
    <property type="match status" value="1"/>
</dbReference>
<dbReference type="InterPro" id="IPR027268">
    <property type="entry name" value="Peptidase_M4/M1_CTD_sf"/>
</dbReference>
<dbReference type="Gene3D" id="2.60.40.1910">
    <property type="match status" value="1"/>
</dbReference>
<dbReference type="SUPFAM" id="SSF55486">
    <property type="entry name" value="Metalloproteases ('zincins'), catalytic domain"/>
    <property type="match status" value="1"/>
</dbReference>
<comment type="cofactor">
    <cofactor evidence="20 22">
        <name>Zn(2+)</name>
        <dbReference type="ChEBI" id="CHEBI:29105"/>
    </cofactor>
    <text evidence="20 22">Binds 1 zinc ion per subunit.</text>
</comment>
<dbReference type="Gene3D" id="1.10.390.10">
    <property type="entry name" value="Neutral Protease Domain 2"/>
    <property type="match status" value="1"/>
</dbReference>
<dbReference type="SUPFAM" id="SSF63737">
    <property type="entry name" value="Leukotriene A4 hydrolase N-terminal domain"/>
    <property type="match status" value="1"/>
</dbReference>
<feature type="domain" description="Peptidase M1 membrane alanine aminopeptidase" evidence="24">
    <location>
        <begin position="275"/>
        <end position="506"/>
    </location>
</feature>
<dbReference type="GO" id="GO:0005737">
    <property type="term" value="C:cytoplasm"/>
    <property type="evidence" value="ECO:0007669"/>
    <property type="project" value="TreeGrafter"/>
</dbReference>
<dbReference type="GO" id="GO:0098552">
    <property type="term" value="C:side of membrane"/>
    <property type="evidence" value="ECO:0007669"/>
    <property type="project" value="UniProtKB-KW"/>
</dbReference>
<keyword evidence="27" id="KW-1185">Reference proteome</keyword>
<sequence>MAITKCLLAAALLIVASQSIPVQDNEMSVEEREKEEDFYRLPQQVVPVHYDVQLIPHIVEDNFTFNGEASIDVKVLESTDVVVLHTKLLTIDELQTRLARKIEDGVNDVATNYVPRRHDYNNRTQMLTLRFDEPLDIGAYTLDMKFLGIITEIRGFYRNSYFDNEGNKVWLALTHLQPVSARQAFPCWDEPAMKATFKFSIKHYPNYTALSNMPSTRSEVDETDGKVWTRFETTPVMPTNVLGFVIADYDHVSNLDGTMRIWAPKHLLDFAARHLDIAEKATRELEKFTNSTVPVPKMDHVVAPQHSSRATENWGMIVYRLDVLLYDENTPPEVNLNLFMRPIDSKLYNTMTITHELAHQWFGNLVSPAWWKYLWLSEGISTYLKFYITDKIFKDWRLMDYFVVDTMQRMINIDAFRWAEPIHINITSNIYNAYSDNTYKKSAFLLRMISHFLREDVFRNGLIKYLRANAYGNATPDDLWKALQDALDESDVPHDDFNVKEVMDTWFEQANYPDVTVVRNYENGDVTVTQKLTRHENQNVEKSYAKWWVPLNFATQSNLDFSSTLATHWLRPQDESVTIKGVNVEDWIIVNKQLTGYYRVNYDTTNWKRIAAFLNSDDYAEIPVLNRAQIIDDAFAMTETGQLDLITFLEIMNYLSRESDTAVWQAAFKIIQQLDIYLQVPEAAAIFKPFAFNLTHKILEDVGFDDRPDDDPLTVKTRSHLGDFACMHGHAECQAKATAKLLAYIEDPVANKISQDQQWAFCFGLMKADNEIWDKFLQVQNMTLDFHLTFLGCSENMDIVIKHLKYIRTLEDRSFPDTFHVLLNIFKNPSNIDRMINFVENNPDEVTSGIEGMILFTMINRSFTEEQIEKVKKFSKIVVETELSEKKQKLTRIRNNLAKVRSALEKNQFSVAMHITLVDNNAS</sequence>
<dbReference type="PANTHER" id="PTHR11533">
    <property type="entry name" value="PROTEASE M1 ZINC METALLOPROTEASE"/>
    <property type="match status" value="1"/>
</dbReference>
<dbReference type="InterPro" id="IPR034016">
    <property type="entry name" value="M1_APN-typ"/>
</dbReference>
<evidence type="ECO:0000256" key="1">
    <source>
        <dbReference type="ARBA" id="ARBA00004606"/>
    </source>
</evidence>
<dbReference type="KEGG" id="dqu:106743153"/>
<evidence type="ECO:0000256" key="2">
    <source>
        <dbReference type="ARBA" id="ARBA00004609"/>
    </source>
</evidence>
<feature type="chain" id="PRO_5028161397" description="Aminopeptidase" evidence="23">
    <location>
        <begin position="20"/>
        <end position="923"/>
    </location>
</feature>
<evidence type="ECO:0000256" key="14">
    <source>
        <dbReference type="ARBA" id="ARBA00022989"/>
    </source>
</evidence>
<evidence type="ECO:0000256" key="23">
    <source>
        <dbReference type="SAM" id="SignalP"/>
    </source>
</evidence>
<dbReference type="Pfam" id="PF11838">
    <property type="entry name" value="ERAP1_C"/>
    <property type="match status" value="1"/>
</dbReference>
<dbReference type="InterPro" id="IPR045357">
    <property type="entry name" value="Aminopeptidase_N-like_N"/>
</dbReference>
<keyword evidence="11 22" id="KW-0378">Hydrolase</keyword>
<evidence type="ECO:0000256" key="12">
    <source>
        <dbReference type="ARBA" id="ARBA00022833"/>
    </source>
</evidence>
<keyword evidence="10 23" id="KW-0732">Signal</keyword>
<dbReference type="RefSeq" id="XP_014472210.1">
    <property type="nucleotide sequence ID" value="XM_014616724.1"/>
</dbReference>
<keyword evidence="16" id="KW-0472">Membrane</keyword>
<keyword evidence="17" id="KW-0325">Glycoprotein</keyword>
<reference evidence="28" key="1">
    <citation type="submission" date="2025-08" db="UniProtKB">
        <authorList>
            <consortium name="RefSeq"/>
        </authorList>
    </citation>
    <scope>IDENTIFICATION</scope>
</reference>
<dbReference type="GO" id="GO:0070006">
    <property type="term" value="F:metalloaminopeptidase activity"/>
    <property type="evidence" value="ECO:0007669"/>
    <property type="project" value="TreeGrafter"/>
</dbReference>
<keyword evidence="5" id="KW-1003">Cell membrane</keyword>
<evidence type="ECO:0000259" key="25">
    <source>
        <dbReference type="Pfam" id="PF11838"/>
    </source>
</evidence>
<evidence type="ECO:0000259" key="26">
    <source>
        <dbReference type="Pfam" id="PF17900"/>
    </source>
</evidence>
<evidence type="ECO:0000259" key="24">
    <source>
        <dbReference type="Pfam" id="PF01433"/>
    </source>
</evidence>
<dbReference type="AlphaFoldDB" id="A0A6P3X1J8"/>
<keyword evidence="18" id="KW-0449">Lipoprotein</keyword>
<feature type="domain" description="ERAP1-like C-terminal" evidence="25">
    <location>
        <begin position="587"/>
        <end position="875"/>
    </location>
</feature>
<evidence type="ECO:0000256" key="16">
    <source>
        <dbReference type="ARBA" id="ARBA00023136"/>
    </source>
</evidence>
<dbReference type="GO" id="GO:0042277">
    <property type="term" value="F:peptide binding"/>
    <property type="evidence" value="ECO:0007669"/>
    <property type="project" value="TreeGrafter"/>
</dbReference>
<dbReference type="PANTHER" id="PTHR11533:SF290">
    <property type="entry name" value="AMINOPEPTIDASE"/>
    <property type="match status" value="1"/>
</dbReference>
<dbReference type="Pfam" id="PF01433">
    <property type="entry name" value="Peptidase_M1"/>
    <property type="match status" value="1"/>
</dbReference>
<dbReference type="InterPro" id="IPR050344">
    <property type="entry name" value="Peptidase_M1_aminopeptidases"/>
</dbReference>
<keyword evidence="12 20" id="KW-0862">Zinc</keyword>
<dbReference type="GeneID" id="106743153"/>
<dbReference type="GO" id="GO:0005886">
    <property type="term" value="C:plasma membrane"/>
    <property type="evidence" value="ECO:0007669"/>
    <property type="project" value="UniProtKB-SubCell"/>
</dbReference>
<evidence type="ECO:0000256" key="10">
    <source>
        <dbReference type="ARBA" id="ARBA00022729"/>
    </source>
</evidence>
<comment type="subcellular location">
    <subcellularLocation>
        <location evidence="2">Cell membrane</location>
        <topology evidence="2">Lipid-anchor</topology>
        <topology evidence="2">GPI-anchor</topology>
    </subcellularLocation>
    <subcellularLocation>
        <location evidence="1">Membrane</location>
        <topology evidence="1">Single-pass type II membrane protein</topology>
    </subcellularLocation>
</comment>
<dbReference type="OrthoDB" id="7629650at2759"/>
<dbReference type="Gene3D" id="1.25.50.20">
    <property type="match status" value="1"/>
</dbReference>
<dbReference type="FunFam" id="2.60.40.1910:FF:000008">
    <property type="entry name" value="Aminopeptidase"/>
    <property type="match status" value="1"/>
</dbReference>
<evidence type="ECO:0000256" key="13">
    <source>
        <dbReference type="ARBA" id="ARBA00022968"/>
    </source>
</evidence>
<dbReference type="FunFam" id="1.10.390.10:FF:000013">
    <property type="entry name" value="Aminopeptidase N"/>
    <property type="match status" value="1"/>
</dbReference>
<dbReference type="GO" id="GO:0005615">
    <property type="term" value="C:extracellular space"/>
    <property type="evidence" value="ECO:0007669"/>
    <property type="project" value="TreeGrafter"/>
</dbReference>
<keyword evidence="9 20" id="KW-0479">Metal-binding</keyword>
<evidence type="ECO:0000256" key="4">
    <source>
        <dbReference type="ARBA" id="ARBA00022438"/>
    </source>
</evidence>
<evidence type="ECO:0000256" key="21">
    <source>
        <dbReference type="PIRSR" id="PIRSR634016-4"/>
    </source>
</evidence>
<feature type="site" description="Transition state stabilizer" evidence="21">
    <location>
        <position position="439"/>
    </location>
</feature>
<evidence type="ECO:0000256" key="18">
    <source>
        <dbReference type="ARBA" id="ARBA00023288"/>
    </source>
</evidence>
<keyword evidence="7 22" id="KW-0645">Protease</keyword>